<feature type="compositionally biased region" description="Acidic residues" evidence="1">
    <location>
        <begin position="420"/>
        <end position="480"/>
    </location>
</feature>
<reference evidence="2 3" key="1">
    <citation type="submission" date="2019-07" db="EMBL/GenBank/DDBJ databases">
        <title>De Novo Assembly of kiwifruit Actinidia rufa.</title>
        <authorList>
            <person name="Sugita-Konishi S."/>
            <person name="Sato K."/>
            <person name="Mori E."/>
            <person name="Abe Y."/>
            <person name="Kisaki G."/>
            <person name="Hamano K."/>
            <person name="Suezawa K."/>
            <person name="Otani M."/>
            <person name="Fukuda T."/>
            <person name="Manabe T."/>
            <person name="Gomi K."/>
            <person name="Tabuchi M."/>
            <person name="Akimitsu K."/>
            <person name="Kataoka I."/>
        </authorList>
    </citation>
    <scope>NUCLEOTIDE SEQUENCE [LARGE SCALE GENOMIC DNA]</scope>
    <source>
        <strain evidence="3">cv. Fuchu</strain>
    </source>
</reference>
<feature type="compositionally biased region" description="Acidic residues" evidence="1">
    <location>
        <begin position="566"/>
        <end position="584"/>
    </location>
</feature>
<name>A0A7J0GX85_9ERIC</name>
<feature type="compositionally biased region" description="Acidic residues" evidence="1">
    <location>
        <begin position="93"/>
        <end position="103"/>
    </location>
</feature>
<feature type="compositionally biased region" description="Basic and acidic residues" evidence="1">
    <location>
        <begin position="377"/>
        <end position="387"/>
    </location>
</feature>
<dbReference type="EMBL" id="BJWL01000024">
    <property type="protein sequence ID" value="GFZ15392.1"/>
    <property type="molecule type" value="Genomic_DNA"/>
</dbReference>
<feature type="region of interest" description="Disordered" evidence="1">
    <location>
        <begin position="26"/>
        <end position="103"/>
    </location>
</feature>
<evidence type="ECO:0000256" key="1">
    <source>
        <dbReference type="SAM" id="MobiDB-lite"/>
    </source>
</evidence>
<feature type="compositionally biased region" description="Polar residues" evidence="1">
    <location>
        <begin position="587"/>
        <end position="596"/>
    </location>
</feature>
<protein>
    <submittedName>
        <fullName evidence="2">Uncharacterized protein</fullName>
    </submittedName>
</protein>
<comment type="caution">
    <text evidence="2">The sequence shown here is derived from an EMBL/GenBank/DDBJ whole genome shotgun (WGS) entry which is preliminary data.</text>
</comment>
<organism evidence="2 3">
    <name type="scientific">Actinidia rufa</name>
    <dbReference type="NCBI Taxonomy" id="165716"/>
    <lineage>
        <taxon>Eukaryota</taxon>
        <taxon>Viridiplantae</taxon>
        <taxon>Streptophyta</taxon>
        <taxon>Embryophyta</taxon>
        <taxon>Tracheophyta</taxon>
        <taxon>Spermatophyta</taxon>
        <taxon>Magnoliopsida</taxon>
        <taxon>eudicotyledons</taxon>
        <taxon>Gunneridae</taxon>
        <taxon>Pentapetalae</taxon>
        <taxon>asterids</taxon>
        <taxon>Ericales</taxon>
        <taxon>Actinidiaceae</taxon>
        <taxon>Actinidia</taxon>
    </lineage>
</organism>
<sequence>MDYSKVPLAKRTRLQRDLFLYREYEKRKEEADSCGGGNRERGSGGKARVNFDRGESLGTERVRSSEIRVDSSKKRELVKKLKRKRNASRIGTDEDDENEDEAENVVKGRVDLKKNRGFGERLKKNRNVIRIGVAADDEIEDEVENVVKGKVDLTKNKKIVKMLKEKRNALEVGVDDYLKKIGKIEKGMVKNWNGVMARFDSKKKDRELGKKLKENRNVSQIGADDDDEIEDEVENVVKGRVDLKKGRGFGERLKKNRNVIRIGVVDDDEIEDEVENVVEGRVYSIKNKNFGKRLKEKRNAVEVGVDDDYSEDEIEFLGMRDKNGRILEDGEVGVGDDYSEDEIEFLGMRYKNGKILGDNKVVEEGIVDSNSWLGEYSRPEEVCDPKNYRKRKKTSSVKMNVSGVPKKVKEVIYDVSTNSEDSDESSESEDDSESKDYSDSGDSEESESSSAEDSDDLSDADYELDVNLYEEDEEDEDEDESRLVGSKRGRSKLREVASLGQSNSFSGLKSKKFCGMDRLIDEKEDGKNECESVAERLRLRQRCVSKSTTSRKKQELGTSSGPFTLTDEELEFSSGDEDETDGDDNTCFNNGSNGENVQKVGDKGKGKVVTPAKRSRKGVYSAPHISVDKILADSIWEKGDVHLENLYASRDRARDEEPTLLLKFRFEDDDPKPPEKSYLDIEADKLFAERDFALAACQIGSTDFSMVGQR</sequence>
<feature type="region of interest" description="Disordered" evidence="1">
    <location>
        <begin position="374"/>
        <end position="501"/>
    </location>
</feature>
<evidence type="ECO:0000313" key="2">
    <source>
        <dbReference type="EMBL" id="GFZ15392.1"/>
    </source>
</evidence>
<feature type="region of interest" description="Disordered" evidence="1">
    <location>
        <begin position="544"/>
        <end position="615"/>
    </location>
</feature>
<feature type="compositionally biased region" description="Basic and acidic residues" evidence="1">
    <location>
        <begin position="38"/>
        <end position="79"/>
    </location>
</feature>
<gene>
    <name evidence="2" type="ORF">Acr_24g0015820</name>
</gene>
<evidence type="ECO:0000313" key="3">
    <source>
        <dbReference type="Proteomes" id="UP000585474"/>
    </source>
</evidence>
<proteinExistence type="predicted"/>
<dbReference type="AlphaFoldDB" id="A0A7J0GX85"/>
<keyword evidence="3" id="KW-1185">Reference proteome</keyword>
<accession>A0A7J0GX85</accession>
<dbReference type="Proteomes" id="UP000585474">
    <property type="component" value="Unassembled WGS sequence"/>
</dbReference>